<reference evidence="2" key="1">
    <citation type="journal article" date="2021" name="Proc. Natl. Acad. Sci. U.S.A.">
        <title>A Catalog of Tens of Thousands of Viruses from Human Metagenomes Reveals Hidden Associations with Chronic Diseases.</title>
        <authorList>
            <person name="Tisza M.J."/>
            <person name="Buck C.B."/>
        </authorList>
    </citation>
    <scope>NUCLEOTIDE SEQUENCE</scope>
    <source>
        <strain evidence="2">CtRuT6</strain>
    </source>
</reference>
<feature type="transmembrane region" description="Helical" evidence="1">
    <location>
        <begin position="6"/>
        <end position="28"/>
    </location>
</feature>
<evidence type="ECO:0000256" key="1">
    <source>
        <dbReference type="SAM" id="Phobius"/>
    </source>
</evidence>
<proteinExistence type="predicted"/>
<sequence length="43" mass="4952">MIICTVSPLSVLYTILGGLVHLTLLITIKRYPLMERISNRFYV</sequence>
<protein>
    <submittedName>
        <fullName evidence="2">Uncharacterized protein</fullName>
    </submittedName>
</protein>
<evidence type="ECO:0000313" key="2">
    <source>
        <dbReference type="EMBL" id="DAD88887.1"/>
    </source>
</evidence>
<name>A0A8S5N3H0_9CAUD</name>
<organism evidence="2">
    <name type="scientific">Siphoviridae sp. ctRuT6</name>
    <dbReference type="NCBI Taxonomy" id="2826339"/>
    <lineage>
        <taxon>Viruses</taxon>
        <taxon>Duplodnaviria</taxon>
        <taxon>Heunggongvirae</taxon>
        <taxon>Uroviricota</taxon>
        <taxon>Caudoviricetes</taxon>
    </lineage>
</organism>
<dbReference type="EMBL" id="BK015049">
    <property type="protein sequence ID" value="DAD88887.1"/>
    <property type="molecule type" value="Genomic_DNA"/>
</dbReference>
<accession>A0A8S5N3H0</accession>
<keyword evidence="1" id="KW-1133">Transmembrane helix</keyword>
<keyword evidence="1" id="KW-0812">Transmembrane</keyword>
<keyword evidence="1" id="KW-0472">Membrane</keyword>